<proteinExistence type="predicted"/>
<reference evidence="2" key="2">
    <citation type="submission" date="2015-06" db="UniProtKB">
        <authorList>
            <consortium name="EnsemblPlants"/>
        </authorList>
    </citation>
    <scope>IDENTIFICATION</scope>
    <source>
        <strain evidence="2">DM1-3 516 R44</strain>
    </source>
</reference>
<dbReference type="SMART" id="SM00443">
    <property type="entry name" value="G_patch"/>
    <property type="match status" value="1"/>
</dbReference>
<dbReference type="GO" id="GO:0003676">
    <property type="term" value="F:nucleic acid binding"/>
    <property type="evidence" value="ECO:0007669"/>
    <property type="project" value="InterPro"/>
</dbReference>
<dbReference type="PROSITE" id="PS50174">
    <property type="entry name" value="G_PATCH"/>
    <property type="match status" value="1"/>
</dbReference>
<dbReference type="Pfam" id="PF01585">
    <property type="entry name" value="G-patch"/>
    <property type="match status" value="1"/>
</dbReference>
<evidence type="ECO:0000313" key="3">
    <source>
        <dbReference type="Proteomes" id="UP000011115"/>
    </source>
</evidence>
<evidence type="ECO:0000259" key="1">
    <source>
        <dbReference type="PROSITE" id="PS50174"/>
    </source>
</evidence>
<dbReference type="HOGENOM" id="CLU_722415_0_0_1"/>
<name>M1C646_SOLTU</name>
<dbReference type="InterPro" id="IPR000467">
    <property type="entry name" value="G_patch_dom"/>
</dbReference>
<protein>
    <recommendedName>
        <fullName evidence="1">G-patch domain-containing protein</fullName>
    </recommendedName>
</protein>
<dbReference type="AlphaFoldDB" id="M1C646"/>
<dbReference type="PaxDb" id="4113-PGSC0003DMT400060585"/>
<dbReference type="InParanoid" id="M1C646"/>
<dbReference type="Gramene" id="PGSC0003DMT400060585">
    <property type="protein sequence ID" value="PGSC0003DMT400060585"/>
    <property type="gene ID" value="PGSC0003DMG400023567"/>
</dbReference>
<organism evidence="2 3">
    <name type="scientific">Solanum tuberosum</name>
    <name type="common">Potato</name>
    <dbReference type="NCBI Taxonomy" id="4113"/>
    <lineage>
        <taxon>Eukaryota</taxon>
        <taxon>Viridiplantae</taxon>
        <taxon>Streptophyta</taxon>
        <taxon>Embryophyta</taxon>
        <taxon>Tracheophyta</taxon>
        <taxon>Spermatophyta</taxon>
        <taxon>Magnoliopsida</taxon>
        <taxon>eudicotyledons</taxon>
        <taxon>Gunneridae</taxon>
        <taxon>Pentapetalae</taxon>
        <taxon>asterids</taxon>
        <taxon>lamiids</taxon>
        <taxon>Solanales</taxon>
        <taxon>Solanaceae</taxon>
        <taxon>Solanoideae</taxon>
        <taxon>Solaneae</taxon>
        <taxon>Solanum</taxon>
    </lineage>
</organism>
<reference evidence="3" key="1">
    <citation type="journal article" date="2011" name="Nature">
        <title>Genome sequence and analysis of the tuber crop potato.</title>
        <authorList>
            <consortium name="The Potato Genome Sequencing Consortium"/>
        </authorList>
    </citation>
    <scope>NUCLEOTIDE SEQUENCE [LARGE SCALE GENOMIC DNA]</scope>
    <source>
        <strain evidence="3">cv. DM1-3 516 R44</strain>
    </source>
</reference>
<evidence type="ECO:0000313" key="2">
    <source>
        <dbReference type="EnsemblPlants" id="PGSC0003DMT400060585"/>
    </source>
</evidence>
<dbReference type="Proteomes" id="UP000011115">
    <property type="component" value="Unassembled WGS sequence"/>
</dbReference>
<feature type="domain" description="G-patch" evidence="1">
    <location>
        <begin position="266"/>
        <end position="305"/>
    </location>
</feature>
<keyword evidence="3" id="KW-1185">Reference proteome</keyword>
<sequence length="383" mass="43484">MNNGDKGKVQKHIGNLPSLMEMVTWPGLIGTMVKFWDSDNMVFRFGEVEMTPTIEEVLASYESVGMCNKRRFQPDTDLLFPKTWDFDEIKEKLSLVKADWMDKLPGPNIPLRKLYYRFGRARAYEMFKEEFVSEEKWKETCPLAFAICLLGMMVFPEGPNYTIHPSVIMVTHAIFYGVGYGSATKFEKKLARTFTPLIDSRTKLFERLIAAGYIHPVGPKPVDTSSKFTDLIRGCDFYTVELVNATGDDLAPQPPMPSMYKMIAIVMLQNGFEPGFGLGKHCQGIVNPIQIPAKEAKFGLGCVPTDDDVEMKNKNVDQALSRPIPHLYQSFPVREYAIDNSLGKESWAFLRRLMRSSKKKLEHQASVMQNLMSNCRTGPPHHS</sequence>
<dbReference type="EnsemblPlants" id="PGSC0003DMT400060585">
    <property type="protein sequence ID" value="PGSC0003DMT400060585"/>
    <property type="gene ID" value="PGSC0003DMG400023567"/>
</dbReference>
<accession>M1C646</accession>